<dbReference type="PANTHER" id="PTHR43547">
    <property type="entry name" value="TWO-COMPONENT HISTIDINE KINASE"/>
    <property type="match status" value="1"/>
</dbReference>
<evidence type="ECO:0000259" key="8">
    <source>
        <dbReference type="PROSITE" id="PS50112"/>
    </source>
</evidence>
<sequence length="382" mass="42716">MARPPAPPTASFEALAERLLQLFLAQTHEHAVALLDVDGTIVGWRGAAEHVFGYREAEVLGQPISLIFTEEDVERRTDRFERLAASVSGVEEDDRWHVRHDGTRIWLSGTIMALRDERNELVGYGKIMRDRTDLRARIETLEHRIEELEQSHRHKDVFFARLSHEVRNSLAPLRNAAELIRRTQNPAELRFPLSLVQRQLELLGRMAQDLTEVARAAAGKLTLAVERLDLNAQLQLCAEASRAHAEGKQQELQVLLPETSVELQADPERLQQVVFNLLDNAIKYTPEHGRIWLKLAIEGPDAVIRVRDTGRGMGPELLPRVFDLFTQGAPDEAEGGFGVGLSLVKDLVHAHGGTVEVRSEGGGKGSEFTVRLPMREPRPGAV</sequence>
<dbReference type="InterPro" id="IPR036890">
    <property type="entry name" value="HATPase_C_sf"/>
</dbReference>
<dbReference type="KEGG" id="pbh:AAW51_0666"/>
<evidence type="ECO:0000259" key="7">
    <source>
        <dbReference type="PROSITE" id="PS50109"/>
    </source>
</evidence>
<accession>A0A0G3BDK6</accession>
<comment type="catalytic activity">
    <reaction evidence="1">
        <text>ATP + protein L-histidine = ADP + protein N-phospho-L-histidine.</text>
        <dbReference type="EC" id="2.7.13.3"/>
    </reaction>
</comment>
<dbReference type="InterPro" id="IPR005467">
    <property type="entry name" value="His_kinase_dom"/>
</dbReference>
<evidence type="ECO:0000256" key="1">
    <source>
        <dbReference type="ARBA" id="ARBA00000085"/>
    </source>
</evidence>
<dbReference type="CDD" id="cd00082">
    <property type="entry name" value="HisKA"/>
    <property type="match status" value="1"/>
</dbReference>
<dbReference type="SUPFAM" id="SSF55785">
    <property type="entry name" value="PYP-like sensor domain (PAS domain)"/>
    <property type="match status" value="1"/>
</dbReference>
<dbReference type="Gene3D" id="1.10.287.130">
    <property type="match status" value="1"/>
</dbReference>
<organism evidence="10 11">
    <name type="scientific">Caldimonas brevitalea</name>
    <dbReference type="NCBI Taxonomy" id="413882"/>
    <lineage>
        <taxon>Bacteria</taxon>
        <taxon>Pseudomonadati</taxon>
        <taxon>Pseudomonadota</taxon>
        <taxon>Betaproteobacteria</taxon>
        <taxon>Burkholderiales</taxon>
        <taxon>Sphaerotilaceae</taxon>
        <taxon>Caldimonas</taxon>
    </lineage>
</organism>
<dbReference type="PROSITE" id="PS50113">
    <property type="entry name" value="PAC"/>
    <property type="match status" value="1"/>
</dbReference>
<keyword evidence="4" id="KW-0597">Phosphoprotein</keyword>
<dbReference type="GO" id="GO:0000155">
    <property type="term" value="F:phosphorelay sensor kinase activity"/>
    <property type="evidence" value="ECO:0007669"/>
    <property type="project" value="InterPro"/>
</dbReference>
<dbReference type="SUPFAM" id="SSF55874">
    <property type="entry name" value="ATPase domain of HSP90 chaperone/DNA topoisomerase II/histidine kinase"/>
    <property type="match status" value="1"/>
</dbReference>
<dbReference type="InterPro" id="IPR000014">
    <property type="entry name" value="PAS"/>
</dbReference>
<dbReference type="EMBL" id="CP011371">
    <property type="protein sequence ID" value="AKJ27357.1"/>
    <property type="molecule type" value="Genomic_DNA"/>
</dbReference>
<dbReference type="PROSITE" id="PS50112">
    <property type="entry name" value="PAS"/>
    <property type="match status" value="1"/>
</dbReference>
<dbReference type="GO" id="GO:0008168">
    <property type="term" value="F:methyltransferase activity"/>
    <property type="evidence" value="ECO:0007669"/>
    <property type="project" value="UniProtKB-KW"/>
</dbReference>
<evidence type="ECO:0000256" key="5">
    <source>
        <dbReference type="ARBA" id="ARBA00022679"/>
    </source>
</evidence>
<dbReference type="InterPro" id="IPR000700">
    <property type="entry name" value="PAS-assoc_C"/>
</dbReference>
<dbReference type="SMART" id="SM00387">
    <property type="entry name" value="HATPase_c"/>
    <property type="match status" value="1"/>
</dbReference>
<name>A0A0G3BDK6_9BURK</name>
<feature type="domain" description="Histidine kinase" evidence="7">
    <location>
        <begin position="161"/>
        <end position="376"/>
    </location>
</feature>
<dbReference type="PRINTS" id="PR00344">
    <property type="entry name" value="BCTRLSENSOR"/>
</dbReference>
<dbReference type="EC" id="2.7.13.3" evidence="3"/>
<gene>
    <name evidence="10" type="ORF">AAW51_0666</name>
</gene>
<dbReference type="Gene3D" id="3.30.565.10">
    <property type="entry name" value="Histidine kinase-like ATPase, C-terminal domain"/>
    <property type="match status" value="1"/>
</dbReference>
<dbReference type="NCBIfam" id="TIGR00229">
    <property type="entry name" value="sensory_box"/>
    <property type="match status" value="1"/>
</dbReference>
<dbReference type="InterPro" id="IPR003661">
    <property type="entry name" value="HisK_dim/P_dom"/>
</dbReference>
<keyword evidence="11" id="KW-1185">Reference proteome</keyword>
<evidence type="ECO:0000256" key="2">
    <source>
        <dbReference type="ARBA" id="ARBA00004429"/>
    </source>
</evidence>
<dbReference type="Pfam" id="PF00512">
    <property type="entry name" value="HisKA"/>
    <property type="match status" value="1"/>
</dbReference>
<dbReference type="Pfam" id="PF02518">
    <property type="entry name" value="HATPase_c"/>
    <property type="match status" value="1"/>
</dbReference>
<dbReference type="InterPro" id="IPR036097">
    <property type="entry name" value="HisK_dim/P_sf"/>
</dbReference>
<dbReference type="InterPro" id="IPR004358">
    <property type="entry name" value="Sig_transdc_His_kin-like_C"/>
</dbReference>
<evidence type="ECO:0000256" key="3">
    <source>
        <dbReference type="ARBA" id="ARBA00012438"/>
    </source>
</evidence>
<dbReference type="PANTHER" id="PTHR43547:SF2">
    <property type="entry name" value="HYBRID SIGNAL TRANSDUCTION HISTIDINE KINASE C"/>
    <property type="match status" value="1"/>
</dbReference>
<dbReference type="FunFam" id="3.30.565.10:FF:000006">
    <property type="entry name" value="Sensor histidine kinase WalK"/>
    <property type="match status" value="1"/>
</dbReference>
<reference evidence="10 11" key="1">
    <citation type="submission" date="2015-05" db="EMBL/GenBank/DDBJ databases">
        <authorList>
            <person name="Tang B."/>
            <person name="Yu Y."/>
        </authorList>
    </citation>
    <scope>NUCLEOTIDE SEQUENCE [LARGE SCALE GENOMIC DNA]</scope>
    <source>
        <strain evidence="10 11">DSM 7029</strain>
    </source>
</reference>
<dbReference type="AlphaFoldDB" id="A0A0G3BDK6"/>
<evidence type="ECO:0000259" key="9">
    <source>
        <dbReference type="PROSITE" id="PS50113"/>
    </source>
</evidence>
<evidence type="ECO:0000313" key="11">
    <source>
        <dbReference type="Proteomes" id="UP000035352"/>
    </source>
</evidence>
<keyword evidence="5 10" id="KW-0808">Transferase</keyword>
<evidence type="ECO:0000313" key="10">
    <source>
        <dbReference type="EMBL" id="AKJ27357.1"/>
    </source>
</evidence>
<comment type="subcellular location">
    <subcellularLocation>
        <location evidence="2">Cell inner membrane</location>
        <topology evidence="2">Multi-pass membrane protein</topology>
    </subcellularLocation>
</comment>
<dbReference type="SUPFAM" id="SSF47384">
    <property type="entry name" value="Homodimeric domain of signal transducing histidine kinase"/>
    <property type="match status" value="1"/>
</dbReference>
<dbReference type="STRING" id="413882.AAW51_0666"/>
<keyword evidence="10" id="KW-0489">Methyltransferase</keyword>
<dbReference type="PROSITE" id="PS50109">
    <property type="entry name" value="HIS_KIN"/>
    <property type="match status" value="1"/>
</dbReference>
<dbReference type="Pfam" id="PF13426">
    <property type="entry name" value="PAS_9"/>
    <property type="match status" value="1"/>
</dbReference>
<feature type="domain" description="PAS" evidence="8">
    <location>
        <begin position="16"/>
        <end position="87"/>
    </location>
</feature>
<dbReference type="InterPro" id="IPR035965">
    <property type="entry name" value="PAS-like_dom_sf"/>
</dbReference>
<evidence type="ECO:0000256" key="6">
    <source>
        <dbReference type="ARBA" id="ARBA00022777"/>
    </source>
</evidence>
<dbReference type="CDD" id="cd00130">
    <property type="entry name" value="PAS"/>
    <property type="match status" value="1"/>
</dbReference>
<dbReference type="Proteomes" id="UP000035352">
    <property type="component" value="Chromosome"/>
</dbReference>
<keyword evidence="6" id="KW-0418">Kinase</keyword>
<feature type="domain" description="PAC" evidence="9">
    <location>
        <begin position="91"/>
        <end position="143"/>
    </location>
</feature>
<protein>
    <recommendedName>
        <fullName evidence="3">histidine kinase</fullName>
        <ecNumber evidence="3">2.7.13.3</ecNumber>
    </recommendedName>
</protein>
<dbReference type="SMART" id="SM00091">
    <property type="entry name" value="PAS"/>
    <property type="match status" value="1"/>
</dbReference>
<proteinExistence type="predicted"/>
<dbReference type="InterPro" id="IPR003594">
    <property type="entry name" value="HATPase_dom"/>
</dbReference>
<dbReference type="Gene3D" id="3.30.450.20">
    <property type="entry name" value="PAS domain"/>
    <property type="match status" value="1"/>
</dbReference>
<dbReference type="SMART" id="SM00388">
    <property type="entry name" value="HisKA"/>
    <property type="match status" value="1"/>
</dbReference>
<evidence type="ECO:0000256" key="4">
    <source>
        <dbReference type="ARBA" id="ARBA00022553"/>
    </source>
</evidence>
<dbReference type="GO" id="GO:0032259">
    <property type="term" value="P:methylation"/>
    <property type="evidence" value="ECO:0007669"/>
    <property type="project" value="UniProtKB-KW"/>
</dbReference>
<dbReference type="GO" id="GO:0005886">
    <property type="term" value="C:plasma membrane"/>
    <property type="evidence" value="ECO:0007669"/>
    <property type="project" value="UniProtKB-SubCell"/>
</dbReference>